<dbReference type="InterPro" id="IPR006674">
    <property type="entry name" value="HD_domain"/>
</dbReference>
<proteinExistence type="predicted"/>
<dbReference type="STRING" id="1802727.A2937_03355"/>
<dbReference type="AlphaFoldDB" id="A0A1G2SHQ9"/>
<evidence type="ECO:0000259" key="8">
    <source>
        <dbReference type="SMART" id="SM00471"/>
    </source>
</evidence>
<evidence type="ECO:0000256" key="7">
    <source>
        <dbReference type="ARBA" id="ARBA00022801"/>
    </source>
</evidence>
<dbReference type="Pfam" id="PF13023">
    <property type="entry name" value="HD_3"/>
    <property type="match status" value="1"/>
</dbReference>
<dbReference type="InterPro" id="IPR003607">
    <property type="entry name" value="HD/PDEase_dom"/>
</dbReference>
<comment type="catalytic activity">
    <reaction evidence="1">
        <text>a 2'-deoxyribonucleoside 5'-phosphate + H2O = a 2'-deoxyribonucleoside + phosphate</text>
        <dbReference type="Rhea" id="RHEA:36167"/>
        <dbReference type="ChEBI" id="CHEBI:15377"/>
        <dbReference type="ChEBI" id="CHEBI:18274"/>
        <dbReference type="ChEBI" id="CHEBI:43474"/>
        <dbReference type="ChEBI" id="CHEBI:65317"/>
        <dbReference type="EC" id="3.1.3.89"/>
    </reaction>
</comment>
<keyword evidence="7" id="KW-0378">Hydrolase</keyword>
<feature type="domain" description="HD/PDEase" evidence="8">
    <location>
        <begin position="34"/>
        <end position="151"/>
    </location>
</feature>
<dbReference type="SUPFAM" id="SSF109604">
    <property type="entry name" value="HD-domain/PDEase-like"/>
    <property type="match status" value="1"/>
</dbReference>
<dbReference type="EC" id="3.1.3.89" evidence="5"/>
<dbReference type="GO" id="GO:0046872">
    <property type="term" value="F:metal ion binding"/>
    <property type="evidence" value="ECO:0007669"/>
    <property type="project" value="UniProtKB-KW"/>
</dbReference>
<evidence type="ECO:0000256" key="1">
    <source>
        <dbReference type="ARBA" id="ARBA00001638"/>
    </source>
</evidence>
<accession>A0A1G2SHQ9</accession>
<keyword evidence="6" id="KW-0479">Metal-binding</keyword>
<comment type="cofactor">
    <cofactor evidence="2">
        <name>Mn(2+)</name>
        <dbReference type="ChEBI" id="CHEBI:29035"/>
    </cofactor>
</comment>
<dbReference type="GO" id="GO:0005737">
    <property type="term" value="C:cytoplasm"/>
    <property type="evidence" value="ECO:0007669"/>
    <property type="project" value="TreeGrafter"/>
</dbReference>
<dbReference type="Gene3D" id="1.10.3210.10">
    <property type="entry name" value="Hypothetical protein af1432"/>
    <property type="match status" value="1"/>
</dbReference>
<dbReference type="EMBL" id="MHUW01000003">
    <property type="protein sequence ID" value="OHA84262.1"/>
    <property type="molecule type" value="Genomic_DNA"/>
</dbReference>
<organism evidence="9 10">
    <name type="scientific">Candidatus Yonathbacteria bacterium RIFCSPLOWO2_01_FULL_47_33b</name>
    <dbReference type="NCBI Taxonomy" id="1802727"/>
    <lineage>
        <taxon>Bacteria</taxon>
        <taxon>Candidatus Yonathiibacteriota</taxon>
    </lineage>
</organism>
<evidence type="ECO:0000313" key="9">
    <source>
        <dbReference type="EMBL" id="OHA84262.1"/>
    </source>
</evidence>
<evidence type="ECO:0000313" key="10">
    <source>
        <dbReference type="Proteomes" id="UP000177987"/>
    </source>
</evidence>
<evidence type="ECO:0000256" key="6">
    <source>
        <dbReference type="ARBA" id="ARBA00022723"/>
    </source>
</evidence>
<dbReference type="Proteomes" id="UP000177987">
    <property type="component" value="Unassembled WGS sequence"/>
</dbReference>
<dbReference type="PANTHER" id="PTHR11845">
    <property type="entry name" value="5'-DEOXYNUCLEOTIDASE HDDC2"/>
    <property type="match status" value="1"/>
</dbReference>
<evidence type="ECO:0000256" key="5">
    <source>
        <dbReference type="ARBA" id="ARBA00012964"/>
    </source>
</evidence>
<comment type="cofactor">
    <cofactor evidence="3">
        <name>Co(2+)</name>
        <dbReference type="ChEBI" id="CHEBI:48828"/>
    </cofactor>
</comment>
<evidence type="ECO:0000256" key="4">
    <source>
        <dbReference type="ARBA" id="ARBA00011738"/>
    </source>
</evidence>
<name>A0A1G2SHQ9_9BACT</name>
<dbReference type="GO" id="GO:0002953">
    <property type="term" value="F:5'-deoxynucleotidase activity"/>
    <property type="evidence" value="ECO:0007669"/>
    <property type="project" value="UniProtKB-EC"/>
</dbReference>
<sequence length="199" mass="23194">MDRTSHLEELLSLVALTHSFQQIRRRIYATGENRFENDAEHSFQLAFIAWYLIEKEGLALSKEKALTYALCHDIVEVYAGDAFFHRTAEEEQKKVNLEREAAEKLSEIYPDFPALTDTLRAYEEKTDPESKFIYALDKLLPIFNIMLDQGRSWQLNDVSLEKLYEGKHAKIAHDPVIQEYFILIVAVLKKNPNLFIKKD</sequence>
<comment type="caution">
    <text evidence="9">The sequence shown here is derived from an EMBL/GenBank/DDBJ whole genome shotgun (WGS) entry which is preliminary data.</text>
</comment>
<comment type="subunit">
    <text evidence="4">Homodimer.</text>
</comment>
<evidence type="ECO:0000256" key="2">
    <source>
        <dbReference type="ARBA" id="ARBA00001936"/>
    </source>
</evidence>
<reference evidence="9 10" key="1">
    <citation type="journal article" date="2016" name="Nat. Commun.">
        <title>Thousands of microbial genomes shed light on interconnected biogeochemical processes in an aquifer system.</title>
        <authorList>
            <person name="Anantharaman K."/>
            <person name="Brown C.T."/>
            <person name="Hug L.A."/>
            <person name="Sharon I."/>
            <person name="Castelle C.J."/>
            <person name="Probst A.J."/>
            <person name="Thomas B.C."/>
            <person name="Singh A."/>
            <person name="Wilkins M.J."/>
            <person name="Karaoz U."/>
            <person name="Brodie E.L."/>
            <person name="Williams K.H."/>
            <person name="Hubbard S.S."/>
            <person name="Banfield J.F."/>
        </authorList>
    </citation>
    <scope>NUCLEOTIDE SEQUENCE [LARGE SCALE GENOMIC DNA]</scope>
</reference>
<dbReference type="PANTHER" id="PTHR11845:SF13">
    <property type="entry name" value="5'-DEOXYNUCLEOTIDASE HDDC2"/>
    <property type="match status" value="1"/>
</dbReference>
<dbReference type="CDD" id="cd00077">
    <property type="entry name" value="HDc"/>
    <property type="match status" value="1"/>
</dbReference>
<evidence type="ECO:0000256" key="3">
    <source>
        <dbReference type="ARBA" id="ARBA00001941"/>
    </source>
</evidence>
<dbReference type="SMART" id="SM00471">
    <property type="entry name" value="HDc"/>
    <property type="match status" value="1"/>
</dbReference>
<protein>
    <recommendedName>
        <fullName evidence="5">5'-deoxynucleotidase</fullName>
        <ecNumber evidence="5">3.1.3.89</ecNumber>
    </recommendedName>
</protein>
<dbReference type="InterPro" id="IPR039356">
    <property type="entry name" value="YfbR/HDDC2"/>
</dbReference>
<gene>
    <name evidence="9" type="ORF">A2937_03355</name>
</gene>